<dbReference type="GO" id="GO:0070566">
    <property type="term" value="F:adenylyltransferase activity"/>
    <property type="evidence" value="ECO:0007669"/>
    <property type="project" value="TreeGrafter"/>
</dbReference>
<protein>
    <submittedName>
        <fullName evidence="7">Fatty acyl-AMP ligase</fullName>
    </submittedName>
</protein>
<keyword evidence="2 7" id="KW-0436">Ligase</keyword>
<dbReference type="Gene3D" id="3.30.300.30">
    <property type="match status" value="1"/>
</dbReference>
<evidence type="ECO:0000259" key="5">
    <source>
        <dbReference type="Pfam" id="PF00501"/>
    </source>
</evidence>
<evidence type="ECO:0000259" key="6">
    <source>
        <dbReference type="Pfam" id="PF23024"/>
    </source>
</evidence>
<dbReference type="SUPFAM" id="SSF56801">
    <property type="entry name" value="Acetyl-CoA synthetase-like"/>
    <property type="match status" value="1"/>
</dbReference>
<evidence type="ECO:0000256" key="1">
    <source>
        <dbReference type="ARBA" id="ARBA00006432"/>
    </source>
</evidence>
<evidence type="ECO:0000313" key="7">
    <source>
        <dbReference type="EMBL" id="MBD2800608.1"/>
    </source>
</evidence>
<reference evidence="7" key="2">
    <citation type="journal article" date="2024" name="Toxins">
        <title>Genome Sequence Analysis of Native Xenorhabdus Strains Isolated from Entomopathogenic Nematodes in Argentina.</title>
        <authorList>
            <person name="Palma L."/>
            <person name="Frizzo L."/>
            <person name="Kaiser S."/>
            <person name="Berry C."/>
            <person name="Caballero P."/>
            <person name="Bode H.B."/>
            <person name="Del Valle E.E."/>
        </authorList>
    </citation>
    <scope>NUCLEOTIDE SEQUENCE</scope>
    <source>
        <strain evidence="7">M</strain>
    </source>
</reference>
<dbReference type="AlphaFoldDB" id="A0AAW3YWL3"/>
<gene>
    <name evidence="7" type="ORF">ID854_09100</name>
</gene>
<dbReference type="CDD" id="cd05931">
    <property type="entry name" value="FAAL"/>
    <property type="match status" value="1"/>
</dbReference>
<name>A0AAW3YWL3_9GAMM</name>
<reference evidence="7" key="1">
    <citation type="submission" date="2020-09" db="EMBL/GenBank/DDBJ databases">
        <authorList>
            <person name="Palma L."/>
            <person name="Caballero P."/>
            <person name="Berry C."/>
            <person name="Del Valle E."/>
        </authorList>
    </citation>
    <scope>NUCLEOTIDE SEQUENCE</scope>
    <source>
        <strain evidence="7">M</strain>
    </source>
</reference>
<dbReference type="PROSITE" id="PS00455">
    <property type="entry name" value="AMP_BINDING"/>
    <property type="match status" value="1"/>
</dbReference>
<dbReference type="InterPro" id="IPR042099">
    <property type="entry name" value="ANL_N_sf"/>
</dbReference>
<feature type="domain" description="AMP-binding enzyme C-terminal" evidence="6">
    <location>
        <begin position="442"/>
        <end position="551"/>
    </location>
</feature>
<dbReference type="GO" id="GO:0006633">
    <property type="term" value="P:fatty acid biosynthetic process"/>
    <property type="evidence" value="ECO:0007669"/>
    <property type="project" value="TreeGrafter"/>
</dbReference>
<evidence type="ECO:0000256" key="3">
    <source>
        <dbReference type="ARBA" id="ARBA00022832"/>
    </source>
</evidence>
<dbReference type="Proteomes" id="UP001193920">
    <property type="component" value="Unassembled WGS sequence"/>
</dbReference>
<dbReference type="Pfam" id="PF00501">
    <property type="entry name" value="AMP-binding"/>
    <property type="match status" value="1"/>
</dbReference>
<keyword evidence="4" id="KW-0443">Lipid metabolism</keyword>
<proteinExistence type="inferred from homology"/>
<dbReference type="FunFam" id="3.40.50.12780:FF:000013">
    <property type="entry name" value="Long-chain-fatty-acid--AMP ligase FadD32"/>
    <property type="match status" value="1"/>
</dbReference>
<sequence>MILDQAQTLLSCVNHYVLQKPNHTVYRFLPSDETEAITLTWQELEHHSHQLACTLVAAGLHNKTVILMYPPGLEFIIGLLACFKAGAIAVPSNVVRGSRHLQRLKQILTDSKAEVILTTSELSHTLSQAIPDQAIIYYSEQQTSHTSVRLPAISPEHLAFLQYTSGSTGIPKGVMVTHSNLIHNLRAMRDTFGLHENLVIGGWIPQFHDMGLVGHIMMTMVLGGQYNFISPLSFIQKPLRWLQLMHDYKAEFCCAPNFAYDLCAENDYSGLNLDLSRWRWAGNGAEPVRNTTLMKFYQAVKEYGFHYKSQIPCYGMAEATLVISSSTSEDEPLSLSLCGDSLEKGKLTLKPDGIVLQTCGQVAPGHHAVIVNPETKALCQANEIGEIWVQGPSIAMGYWNNEEETEENFKAYTACGQGPFLRTGDLGCLYQNHLLITGRLKDLIIIRGRNIYPQDIEYTAAEQSPAFRSGKAIAFEVNQQIVVAIELKKNVEHTHNLSALKQNVIQKLTSEFDINIADLVFIQSNKLPTTSSGKVQRKLCSSLYLKDELQRVHVSATHREIQE</sequence>
<accession>A0AAW3YWL3</accession>
<dbReference type="GO" id="GO:0071766">
    <property type="term" value="P:Actinobacterium-type cell wall biogenesis"/>
    <property type="evidence" value="ECO:0007669"/>
    <property type="project" value="UniProtKB-ARBA"/>
</dbReference>
<comment type="caution">
    <text evidence="7">The sequence shown here is derived from an EMBL/GenBank/DDBJ whole genome shotgun (WGS) entry which is preliminary data.</text>
</comment>
<evidence type="ECO:0000256" key="4">
    <source>
        <dbReference type="ARBA" id="ARBA00023098"/>
    </source>
</evidence>
<dbReference type="InterPro" id="IPR025110">
    <property type="entry name" value="AMP-bd_C"/>
</dbReference>
<dbReference type="InterPro" id="IPR000873">
    <property type="entry name" value="AMP-dep_synth/lig_dom"/>
</dbReference>
<dbReference type="EMBL" id="JACXBF010000202">
    <property type="protein sequence ID" value="MBD2800608.1"/>
    <property type="molecule type" value="Genomic_DNA"/>
</dbReference>
<organism evidence="7">
    <name type="scientific">Xenorhabdus szentirmaii</name>
    <dbReference type="NCBI Taxonomy" id="290112"/>
    <lineage>
        <taxon>Bacteria</taxon>
        <taxon>Pseudomonadati</taxon>
        <taxon>Pseudomonadota</taxon>
        <taxon>Gammaproteobacteria</taxon>
        <taxon>Enterobacterales</taxon>
        <taxon>Morganellaceae</taxon>
        <taxon>Xenorhabdus</taxon>
    </lineage>
</organism>
<comment type="similarity">
    <text evidence="1">Belongs to the ATP-dependent AMP-binding enzyme family.</text>
</comment>
<dbReference type="InterPro" id="IPR045851">
    <property type="entry name" value="AMP-bd_C_sf"/>
</dbReference>
<evidence type="ECO:0000256" key="2">
    <source>
        <dbReference type="ARBA" id="ARBA00022598"/>
    </source>
</evidence>
<dbReference type="Pfam" id="PF23024">
    <property type="entry name" value="AMP-dom_DIP2-like"/>
    <property type="match status" value="1"/>
</dbReference>
<dbReference type="InterPro" id="IPR040097">
    <property type="entry name" value="FAAL/FAAC"/>
</dbReference>
<dbReference type="PANTHER" id="PTHR22754:SF32">
    <property type="entry name" value="DISCO-INTERACTING PROTEIN 2"/>
    <property type="match status" value="1"/>
</dbReference>
<dbReference type="GO" id="GO:0005886">
    <property type="term" value="C:plasma membrane"/>
    <property type="evidence" value="ECO:0007669"/>
    <property type="project" value="TreeGrafter"/>
</dbReference>
<dbReference type="Gene3D" id="3.40.50.12780">
    <property type="entry name" value="N-terminal domain of ligase-like"/>
    <property type="match status" value="1"/>
</dbReference>
<dbReference type="PANTHER" id="PTHR22754">
    <property type="entry name" value="DISCO-INTERACTING PROTEIN 2 DIP2 -RELATED"/>
    <property type="match status" value="1"/>
</dbReference>
<dbReference type="GO" id="GO:0016874">
    <property type="term" value="F:ligase activity"/>
    <property type="evidence" value="ECO:0007669"/>
    <property type="project" value="UniProtKB-KW"/>
</dbReference>
<feature type="domain" description="AMP-dependent synthetase/ligase" evidence="5">
    <location>
        <begin position="18"/>
        <end position="399"/>
    </location>
</feature>
<keyword evidence="3" id="KW-0276">Fatty acid metabolism</keyword>
<dbReference type="InterPro" id="IPR020845">
    <property type="entry name" value="AMP-binding_CS"/>
</dbReference>
<dbReference type="RefSeq" id="WP_323851327.1">
    <property type="nucleotide sequence ID" value="NZ_JACXBD010000012.1"/>
</dbReference>